<feature type="compositionally biased region" description="Pro residues" evidence="1">
    <location>
        <begin position="1"/>
        <end position="16"/>
    </location>
</feature>
<sequence length="267" mass="27883">MQPPAPPPAPAAPPPDAVASPVQNPLAAPRDGPEPVAYVSLVPGAAASRDGYFAVATAYSAPEDAKIRELSTLTLRLTIISLAVTLLFWLVVFAVNVAANPREAGWALFQLLVNGALYCYVAWVGVHGVRTKNAACCANADGGGCCCEHAPGYLTVFFSINVFLATLFGLYLVTSLIIQMWVGVAIYVVLFALAAATAWASSRLMSEIAASDVGRAPAIELARVPRLQQQQQPIPVVAAVPLDSPAPAPSTREEPLKADVARGAEAV</sequence>
<protein>
    <submittedName>
        <fullName evidence="3">Uncharacterized protein</fullName>
    </submittedName>
</protein>
<feature type="transmembrane region" description="Helical" evidence="2">
    <location>
        <begin position="75"/>
        <end position="98"/>
    </location>
</feature>
<dbReference type="Proteomes" id="UP000789595">
    <property type="component" value="Unassembled WGS sequence"/>
</dbReference>
<gene>
    <name evidence="3" type="ORF">PECAL_2P15620</name>
</gene>
<keyword evidence="2" id="KW-0472">Membrane</keyword>
<feature type="transmembrane region" description="Helical" evidence="2">
    <location>
        <begin position="153"/>
        <end position="172"/>
    </location>
</feature>
<evidence type="ECO:0000313" key="4">
    <source>
        <dbReference type="Proteomes" id="UP000789595"/>
    </source>
</evidence>
<reference evidence="3" key="1">
    <citation type="submission" date="2021-11" db="EMBL/GenBank/DDBJ databases">
        <authorList>
            <consortium name="Genoscope - CEA"/>
            <person name="William W."/>
        </authorList>
    </citation>
    <scope>NUCLEOTIDE SEQUENCE</scope>
</reference>
<accession>A0A8J2SBH8</accession>
<feature type="region of interest" description="Disordered" evidence="1">
    <location>
        <begin position="1"/>
        <end position="31"/>
    </location>
</feature>
<feature type="compositionally biased region" description="Basic and acidic residues" evidence="1">
    <location>
        <begin position="251"/>
        <end position="267"/>
    </location>
</feature>
<dbReference type="EMBL" id="CAKKNE010000002">
    <property type="protein sequence ID" value="CAH0368495.1"/>
    <property type="molecule type" value="Genomic_DNA"/>
</dbReference>
<dbReference type="AlphaFoldDB" id="A0A8J2SBH8"/>
<keyword evidence="2" id="KW-0812">Transmembrane</keyword>
<evidence type="ECO:0000256" key="2">
    <source>
        <dbReference type="SAM" id="Phobius"/>
    </source>
</evidence>
<name>A0A8J2SBH8_9STRA</name>
<evidence type="ECO:0000313" key="3">
    <source>
        <dbReference type="EMBL" id="CAH0368495.1"/>
    </source>
</evidence>
<comment type="caution">
    <text evidence="3">The sequence shown here is derived from an EMBL/GenBank/DDBJ whole genome shotgun (WGS) entry which is preliminary data.</text>
</comment>
<organism evidence="3 4">
    <name type="scientific">Pelagomonas calceolata</name>
    <dbReference type="NCBI Taxonomy" id="35677"/>
    <lineage>
        <taxon>Eukaryota</taxon>
        <taxon>Sar</taxon>
        <taxon>Stramenopiles</taxon>
        <taxon>Ochrophyta</taxon>
        <taxon>Pelagophyceae</taxon>
        <taxon>Pelagomonadales</taxon>
        <taxon>Pelagomonadaceae</taxon>
        <taxon>Pelagomonas</taxon>
    </lineage>
</organism>
<proteinExistence type="predicted"/>
<feature type="region of interest" description="Disordered" evidence="1">
    <location>
        <begin position="241"/>
        <end position="267"/>
    </location>
</feature>
<evidence type="ECO:0000256" key="1">
    <source>
        <dbReference type="SAM" id="MobiDB-lite"/>
    </source>
</evidence>
<keyword evidence="4" id="KW-1185">Reference proteome</keyword>
<feature type="transmembrane region" description="Helical" evidence="2">
    <location>
        <begin position="104"/>
        <end position="123"/>
    </location>
</feature>
<feature type="transmembrane region" description="Helical" evidence="2">
    <location>
        <begin position="178"/>
        <end position="200"/>
    </location>
</feature>
<keyword evidence="2" id="KW-1133">Transmembrane helix</keyword>